<evidence type="ECO:0008006" key="3">
    <source>
        <dbReference type="Google" id="ProtNLM"/>
    </source>
</evidence>
<proteinExistence type="predicted"/>
<protein>
    <recommendedName>
        <fullName evidence="3">Collagen-binding domain-containing protein</fullName>
    </recommendedName>
</protein>
<dbReference type="Gene3D" id="3.20.20.80">
    <property type="entry name" value="Glycosidases"/>
    <property type="match status" value="1"/>
</dbReference>
<dbReference type="AlphaFoldDB" id="A0A1F5YX80"/>
<organism evidence="1 2">
    <name type="scientific">Candidatus Glassbacteria bacterium RIFCSPLOWO2_12_FULL_58_11</name>
    <dbReference type="NCBI Taxonomy" id="1817867"/>
    <lineage>
        <taxon>Bacteria</taxon>
        <taxon>Candidatus Glassiibacteriota</taxon>
    </lineage>
</organism>
<dbReference type="STRING" id="1817867.A3F83_14040"/>
<evidence type="ECO:0000313" key="1">
    <source>
        <dbReference type="EMBL" id="OGG04684.1"/>
    </source>
</evidence>
<gene>
    <name evidence="1" type="ORF">A3F83_14040</name>
</gene>
<dbReference type="SUPFAM" id="SSF51445">
    <property type="entry name" value="(Trans)glycosidases"/>
    <property type="match status" value="1"/>
</dbReference>
<accession>A0A1F5YX80</accession>
<sequence length="468" mass="53966">MKKNLSREVFISILMVSLAAAYSGAFSQGIRPWPDNLRYWEFRGKPVLLLGGSADDDLFQYAGFEEQLDTLVSCGGNVIRNTMSSQDSTRPWPFARVNGSYDLDRFNSEYWERFSRLLAEAHRRDVVVQVEVWATFSYYREAWTLFNPFNPSLNSNYTEARSGLPSVNQSHPTRADNPFFRTPPKYLNNKVVLPYQEKFVDKILSFTFQYDNVLYAMDNETSADPRWGEYWAGYIKKKAAQAGREVFVTEMWDPWELTHPWHLFTIDHPETYDFIDISQNNWQEGQKHQEALAYVRERIKDSPRPVNNTKVYAVRGGERWLNPRLAVDRFWGNVWGGCASTRFHRPTEAGSGIGINSTARRAIRGIRESLAGFEVFLSRVNDRLLKDRSENEAYCLEEEGRAWAVMFPEGGRVLLEPARAPAGAAFEVRWFDADYLAWQPAYVVRSEPYIPLGAPGPGRWVARVEARQ</sequence>
<dbReference type="Proteomes" id="UP000179129">
    <property type="component" value="Unassembled WGS sequence"/>
</dbReference>
<dbReference type="InterPro" id="IPR017853">
    <property type="entry name" value="GH"/>
</dbReference>
<comment type="caution">
    <text evidence="1">The sequence shown here is derived from an EMBL/GenBank/DDBJ whole genome shotgun (WGS) entry which is preliminary data.</text>
</comment>
<reference evidence="1 2" key="1">
    <citation type="journal article" date="2016" name="Nat. Commun.">
        <title>Thousands of microbial genomes shed light on interconnected biogeochemical processes in an aquifer system.</title>
        <authorList>
            <person name="Anantharaman K."/>
            <person name="Brown C.T."/>
            <person name="Hug L.A."/>
            <person name="Sharon I."/>
            <person name="Castelle C.J."/>
            <person name="Probst A.J."/>
            <person name="Thomas B.C."/>
            <person name="Singh A."/>
            <person name="Wilkins M.J."/>
            <person name="Karaoz U."/>
            <person name="Brodie E.L."/>
            <person name="Williams K.H."/>
            <person name="Hubbard S.S."/>
            <person name="Banfield J.F."/>
        </authorList>
    </citation>
    <scope>NUCLEOTIDE SEQUENCE [LARGE SCALE GENOMIC DNA]</scope>
</reference>
<dbReference type="EMBL" id="MFIX01000100">
    <property type="protein sequence ID" value="OGG04684.1"/>
    <property type="molecule type" value="Genomic_DNA"/>
</dbReference>
<name>A0A1F5YX80_9BACT</name>
<evidence type="ECO:0000313" key="2">
    <source>
        <dbReference type="Proteomes" id="UP000179129"/>
    </source>
</evidence>